<keyword evidence="2" id="KW-1185">Reference proteome</keyword>
<reference evidence="1" key="1">
    <citation type="journal article" date="2019" name="Environ. Microbiol.">
        <title>Fungal ecological strategies reflected in gene transcription - a case study of two litter decomposers.</title>
        <authorList>
            <person name="Barbi F."/>
            <person name="Kohler A."/>
            <person name="Barry K."/>
            <person name="Baskaran P."/>
            <person name="Daum C."/>
            <person name="Fauchery L."/>
            <person name="Ihrmark K."/>
            <person name="Kuo A."/>
            <person name="LaButti K."/>
            <person name="Lipzen A."/>
            <person name="Morin E."/>
            <person name="Grigoriev I.V."/>
            <person name="Henrissat B."/>
            <person name="Lindahl B."/>
            <person name="Martin F."/>
        </authorList>
    </citation>
    <scope>NUCLEOTIDE SEQUENCE</scope>
    <source>
        <strain evidence="1">JB14</strain>
    </source>
</reference>
<dbReference type="Proteomes" id="UP000799118">
    <property type="component" value="Unassembled WGS sequence"/>
</dbReference>
<evidence type="ECO:0000313" key="1">
    <source>
        <dbReference type="EMBL" id="KAE9390215.1"/>
    </source>
</evidence>
<proteinExistence type="predicted"/>
<protein>
    <submittedName>
        <fullName evidence="1">Uncharacterized protein</fullName>
    </submittedName>
</protein>
<dbReference type="Pfam" id="PF18758">
    <property type="entry name" value="KDZ"/>
    <property type="match status" value="1"/>
</dbReference>
<organism evidence="1 2">
    <name type="scientific">Gymnopus androsaceus JB14</name>
    <dbReference type="NCBI Taxonomy" id="1447944"/>
    <lineage>
        <taxon>Eukaryota</taxon>
        <taxon>Fungi</taxon>
        <taxon>Dikarya</taxon>
        <taxon>Basidiomycota</taxon>
        <taxon>Agaricomycotina</taxon>
        <taxon>Agaricomycetes</taxon>
        <taxon>Agaricomycetidae</taxon>
        <taxon>Agaricales</taxon>
        <taxon>Marasmiineae</taxon>
        <taxon>Omphalotaceae</taxon>
        <taxon>Gymnopus</taxon>
    </lineage>
</organism>
<gene>
    <name evidence="1" type="ORF">BT96DRAFT_833782</name>
</gene>
<dbReference type="InterPro" id="IPR040521">
    <property type="entry name" value="KDZ"/>
</dbReference>
<sequence length="54" mass="6050">MTLLCCHDRALFTVNINTAGQGQHFVLTTLAKLFKHLPLTVGVHFLYNIGCQLH</sequence>
<dbReference type="OrthoDB" id="3364670at2759"/>
<name>A0A6A4GYS0_9AGAR</name>
<dbReference type="EMBL" id="ML769666">
    <property type="protein sequence ID" value="KAE9390215.1"/>
    <property type="molecule type" value="Genomic_DNA"/>
</dbReference>
<accession>A0A6A4GYS0</accession>
<evidence type="ECO:0000313" key="2">
    <source>
        <dbReference type="Proteomes" id="UP000799118"/>
    </source>
</evidence>
<dbReference type="AlphaFoldDB" id="A0A6A4GYS0"/>